<reference evidence="2" key="1">
    <citation type="submission" date="2022-08" db="UniProtKB">
        <authorList>
            <consortium name="EnsemblMetazoa"/>
        </authorList>
    </citation>
    <scope>IDENTIFICATION</scope>
    <source>
        <strain evidence="2">Israel</strain>
    </source>
</reference>
<dbReference type="AlphaFoldDB" id="A0A1B0D7T7"/>
<keyword evidence="3" id="KW-1185">Reference proteome</keyword>
<organism evidence="2 3">
    <name type="scientific">Phlebotomus papatasi</name>
    <name type="common">Sandfly</name>
    <dbReference type="NCBI Taxonomy" id="29031"/>
    <lineage>
        <taxon>Eukaryota</taxon>
        <taxon>Metazoa</taxon>
        <taxon>Ecdysozoa</taxon>
        <taxon>Arthropoda</taxon>
        <taxon>Hexapoda</taxon>
        <taxon>Insecta</taxon>
        <taxon>Pterygota</taxon>
        <taxon>Neoptera</taxon>
        <taxon>Endopterygota</taxon>
        <taxon>Diptera</taxon>
        <taxon>Nematocera</taxon>
        <taxon>Psychodoidea</taxon>
        <taxon>Psychodidae</taxon>
        <taxon>Phlebotomus</taxon>
        <taxon>Phlebotomus</taxon>
    </lineage>
</organism>
<dbReference type="EMBL" id="AJVK01023315">
    <property type="status" value="NOT_ANNOTATED_CDS"/>
    <property type="molecule type" value="Genomic_DNA"/>
</dbReference>
<dbReference type="Proteomes" id="UP000092462">
    <property type="component" value="Unassembled WGS sequence"/>
</dbReference>
<proteinExistence type="predicted"/>
<evidence type="ECO:0000313" key="3">
    <source>
        <dbReference type="Proteomes" id="UP000092462"/>
    </source>
</evidence>
<name>A0A1B0D7T7_PHLPP</name>
<accession>A0A1B0D7T7</accession>
<protein>
    <submittedName>
        <fullName evidence="2">Uncharacterized protein</fullName>
    </submittedName>
</protein>
<evidence type="ECO:0000256" key="1">
    <source>
        <dbReference type="SAM" id="MobiDB-lite"/>
    </source>
</evidence>
<evidence type="ECO:0000313" key="2">
    <source>
        <dbReference type="EnsemblMetazoa" id="PPAI003610-PA"/>
    </source>
</evidence>
<feature type="region of interest" description="Disordered" evidence="1">
    <location>
        <begin position="96"/>
        <end position="122"/>
    </location>
</feature>
<feature type="compositionally biased region" description="Basic and acidic residues" evidence="1">
    <location>
        <begin position="96"/>
        <end position="108"/>
    </location>
</feature>
<sequence length="122" mass="13622">MHFLVHFPKDISSDSLNPVEGDLLLTSSESLDQYTSSTATNATYQTDRDSQMSGSMTSCDSNTMIDTLDSNVAEYYSSQGPSPMFFEDRTILSGVPRRDATQKGDHLLFDPYDPFESQSDRE</sequence>
<dbReference type="EnsemblMetazoa" id="PPAI003610-RA">
    <property type="protein sequence ID" value="PPAI003610-PA"/>
    <property type="gene ID" value="PPAI003610"/>
</dbReference>
<dbReference type="VEuPathDB" id="VectorBase:PPAI003610"/>
<dbReference type="VEuPathDB" id="VectorBase:PPAPM1_001051"/>